<dbReference type="Pfam" id="PF17917">
    <property type="entry name" value="RT_RNaseH"/>
    <property type="match status" value="1"/>
</dbReference>
<keyword evidence="1" id="KW-0808">Transferase</keyword>
<dbReference type="GO" id="GO:0016787">
    <property type="term" value="F:hydrolase activity"/>
    <property type="evidence" value="ECO:0007669"/>
    <property type="project" value="UniProtKB-KW"/>
</dbReference>
<feature type="domain" description="Reverse transcriptase RNase H-like" evidence="7">
    <location>
        <begin position="1"/>
        <end position="69"/>
    </location>
</feature>
<reference evidence="9" key="1">
    <citation type="journal article" date="2014" name="Science">
        <title>Ancient hybridizations among the ancestral genomes of bread wheat.</title>
        <authorList>
            <consortium name="International Wheat Genome Sequencing Consortium,"/>
            <person name="Marcussen T."/>
            <person name="Sandve S.R."/>
            <person name="Heier L."/>
            <person name="Spannagl M."/>
            <person name="Pfeifer M."/>
            <person name="Jakobsen K.S."/>
            <person name="Wulff B.B."/>
            <person name="Steuernagel B."/>
            <person name="Mayer K.F."/>
            <person name="Olsen O.A."/>
        </authorList>
    </citation>
    <scope>NUCLEOTIDE SEQUENCE [LARGE SCALE GENOMIC DNA]</scope>
    <source>
        <strain evidence="9">cv. AL8/78</strain>
    </source>
</reference>
<evidence type="ECO:0000256" key="5">
    <source>
        <dbReference type="ARBA" id="ARBA00022801"/>
    </source>
</evidence>
<reference evidence="8" key="4">
    <citation type="submission" date="2019-03" db="UniProtKB">
        <authorList>
            <consortium name="EnsemblPlants"/>
        </authorList>
    </citation>
    <scope>IDENTIFICATION</scope>
</reference>
<keyword evidence="4" id="KW-0255">Endonuclease</keyword>
<dbReference type="CDD" id="cd09274">
    <property type="entry name" value="RNase_HI_RT_Ty3"/>
    <property type="match status" value="1"/>
</dbReference>
<evidence type="ECO:0000259" key="7">
    <source>
        <dbReference type="Pfam" id="PF17917"/>
    </source>
</evidence>
<dbReference type="GO" id="GO:0003964">
    <property type="term" value="F:RNA-directed DNA polymerase activity"/>
    <property type="evidence" value="ECO:0007669"/>
    <property type="project" value="UniProtKB-KW"/>
</dbReference>
<name>A0A453D8R9_AEGTS</name>
<evidence type="ECO:0000256" key="3">
    <source>
        <dbReference type="ARBA" id="ARBA00022722"/>
    </source>
</evidence>
<dbReference type="SUPFAM" id="SSF56672">
    <property type="entry name" value="DNA/RNA polymerases"/>
    <property type="match status" value="1"/>
</dbReference>
<dbReference type="EnsemblPlants" id="AET2Gv21139800.1">
    <property type="protein sequence ID" value="AET2Gv21139800.1"/>
    <property type="gene ID" value="AET2Gv21139800"/>
</dbReference>
<keyword evidence="6" id="KW-0695">RNA-directed DNA polymerase</keyword>
<dbReference type="STRING" id="200361.A0A453D8R9"/>
<keyword evidence="2" id="KW-0548">Nucleotidyltransferase</keyword>
<evidence type="ECO:0000313" key="9">
    <source>
        <dbReference type="Proteomes" id="UP000015105"/>
    </source>
</evidence>
<proteinExistence type="predicted"/>
<dbReference type="InterPro" id="IPR043502">
    <property type="entry name" value="DNA/RNA_pol_sf"/>
</dbReference>
<evidence type="ECO:0000256" key="2">
    <source>
        <dbReference type="ARBA" id="ARBA00022695"/>
    </source>
</evidence>
<keyword evidence="5" id="KW-0378">Hydrolase</keyword>
<accession>A0A453D8R9</accession>
<reference evidence="9" key="2">
    <citation type="journal article" date="2017" name="Nat. Plants">
        <title>The Aegilops tauschii genome reveals multiple impacts of transposons.</title>
        <authorList>
            <person name="Zhao G."/>
            <person name="Zou C."/>
            <person name="Li K."/>
            <person name="Wang K."/>
            <person name="Li T."/>
            <person name="Gao L."/>
            <person name="Zhang X."/>
            <person name="Wang H."/>
            <person name="Yang Z."/>
            <person name="Liu X."/>
            <person name="Jiang W."/>
            <person name="Mao L."/>
            <person name="Kong X."/>
            <person name="Jiao Y."/>
            <person name="Jia J."/>
        </authorList>
    </citation>
    <scope>NUCLEOTIDE SEQUENCE [LARGE SCALE GENOMIC DNA]</scope>
    <source>
        <strain evidence="9">cv. AL8/78</strain>
    </source>
</reference>
<evidence type="ECO:0000256" key="1">
    <source>
        <dbReference type="ARBA" id="ARBA00022679"/>
    </source>
</evidence>
<dbReference type="PANTHER" id="PTHR37984:SF5">
    <property type="entry name" value="PROTEIN NYNRIN-LIKE"/>
    <property type="match status" value="1"/>
</dbReference>
<organism evidence="8 9">
    <name type="scientific">Aegilops tauschii subsp. strangulata</name>
    <name type="common">Goatgrass</name>
    <dbReference type="NCBI Taxonomy" id="200361"/>
    <lineage>
        <taxon>Eukaryota</taxon>
        <taxon>Viridiplantae</taxon>
        <taxon>Streptophyta</taxon>
        <taxon>Embryophyta</taxon>
        <taxon>Tracheophyta</taxon>
        <taxon>Spermatophyta</taxon>
        <taxon>Magnoliopsida</taxon>
        <taxon>Liliopsida</taxon>
        <taxon>Poales</taxon>
        <taxon>Poaceae</taxon>
        <taxon>BOP clade</taxon>
        <taxon>Pooideae</taxon>
        <taxon>Triticodae</taxon>
        <taxon>Triticeae</taxon>
        <taxon>Triticinae</taxon>
        <taxon>Aegilops</taxon>
    </lineage>
</organism>
<evidence type="ECO:0000256" key="6">
    <source>
        <dbReference type="ARBA" id="ARBA00022918"/>
    </source>
</evidence>
<reference evidence="8" key="5">
    <citation type="journal article" date="2021" name="G3 (Bethesda)">
        <title>Aegilops tauschii genome assembly Aet v5.0 features greater sequence contiguity and improved annotation.</title>
        <authorList>
            <person name="Wang L."/>
            <person name="Zhu T."/>
            <person name="Rodriguez J.C."/>
            <person name="Deal K.R."/>
            <person name="Dubcovsky J."/>
            <person name="McGuire P.E."/>
            <person name="Lux T."/>
            <person name="Spannagl M."/>
            <person name="Mayer K.F.X."/>
            <person name="Baldrich P."/>
            <person name="Meyers B.C."/>
            <person name="Huo N."/>
            <person name="Gu Y.Q."/>
            <person name="Zhou H."/>
            <person name="Devos K.M."/>
            <person name="Bennetzen J.L."/>
            <person name="Unver T."/>
            <person name="Budak H."/>
            <person name="Gulick P.J."/>
            <person name="Galiba G."/>
            <person name="Kalapos B."/>
            <person name="Nelson D.R."/>
            <person name="Li P."/>
            <person name="You F.M."/>
            <person name="Luo M.C."/>
            <person name="Dvorak J."/>
        </authorList>
    </citation>
    <scope>NUCLEOTIDE SEQUENCE [LARGE SCALE GENOMIC DNA]</scope>
    <source>
        <strain evidence="8">cv. AL8/78</strain>
    </source>
</reference>
<evidence type="ECO:0000256" key="4">
    <source>
        <dbReference type="ARBA" id="ARBA00022759"/>
    </source>
</evidence>
<protein>
    <recommendedName>
        <fullName evidence="7">Reverse transcriptase RNase H-like domain-containing protein</fullName>
    </recommendedName>
</protein>
<dbReference type="Gramene" id="AET2Gv21139800.1">
    <property type="protein sequence ID" value="AET2Gv21139800.1"/>
    <property type="gene ID" value="AET2Gv21139800"/>
</dbReference>
<dbReference type="Proteomes" id="UP000015105">
    <property type="component" value="Chromosome 2D"/>
</dbReference>
<dbReference type="GO" id="GO:0004519">
    <property type="term" value="F:endonuclease activity"/>
    <property type="evidence" value="ECO:0007669"/>
    <property type="project" value="UniProtKB-KW"/>
</dbReference>
<keyword evidence="9" id="KW-1185">Reference proteome</keyword>
<dbReference type="InterPro" id="IPR041373">
    <property type="entry name" value="RT_RNaseH"/>
</dbReference>
<evidence type="ECO:0000313" key="8">
    <source>
        <dbReference type="EnsemblPlants" id="AET2Gv21139800.1"/>
    </source>
</evidence>
<dbReference type="InterPro" id="IPR050951">
    <property type="entry name" value="Retrovirus_Pol_polyprotein"/>
</dbReference>
<dbReference type="PANTHER" id="PTHR37984">
    <property type="entry name" value="PROTEIN CBG26694"/>
    <property type="match status" value="1"/>
</dbReference>
<sequence length="191" mass="21139">HPVAYYSKALGVASQKTSIYEKEFLAIMMAVDRWRSYLSGAPFVIKTDHQSLCHLGDQNLTSDLQRKAMTKLVGLQFSIQYKKEVKNTAADALSRVAHLFVPQAVSTSKPVWIQEILNSYTVDPNAQLMLQKLAVDSKACPGFQLQEGLIKQEGKIWVGANTGLQTKLIQAFHSSPIGGHSGILPTYHKVK</sequence>
<keyword evidence="3" id="KW-0540">Nuclease</keyword>
<reference evidence="8" key="3">
    <citation type="journal article" date="2017" name="Nature">
        <title>Genome sequence of the progenitor of the wheat D genome Aegilops tauschii.</title>
        <authorList>
            <person name="Luo M.C."/>
            <person name="Gu Y.Q."/>
            <person name="Puiu D."/>
            <person name="Wang H."/>
            <person name="Twardziok S.O."/>
            <person name="Deal K.R."/>
            <person name="Huo N."/>
            <person name="Zhu T."/>
            <person name="Wang L."/>
            <person name="Wang Y."/>
            <person name="McGuire P.E."/>
            <person name="Liu S."/>
            <person name="Long H."/>
            <person name="Ramasamy R.K."/>
            <person name="Rodriguez J.C."/>
            <person name="Van S.L."/>
            <person name="Yuan L."/>
            <person name="Wang Z."/>
            <person name="Xia Z."/>
            <person name="Xiao L."/>
            <person name="Anderson O.D."/>
            <person name="Ouyang S."/>
            <person name="Liang Y."/>
            <person name="Zimin A.V."/>
            <person name="Pertea G."/>
            <person name="Qi P."/>
            <person name="Bennetzen J.L."/>
            <person name="Dai X."/>
            <person name="Dawson M.W."/>
            <person name="Muller H.G."/>
            <person name="Kugler K."/>
            <person name="Rivarola-Duarte L."/>
            <person name="Spannagl M."/>
            <person name="Mayer K.F.X."/>
            <person name="Lu F.H."/>
            <person name="Bevan M.W."/>
            <person name="Leroy P."/>
            <person name="Li P."/>
            <person name="You F.M."/>
            <person name="Sun Q."/>
            <person name="Liu Z."/>
            <person name="Lyons E."/>
            <person name="Wicker T."/>
            <person name="Salzberg S.L."/>
            <person name="Devos K.M."/>
            <person name="Dvorak J."/>
        </authorList>
    </citation>
    <scope>NUCLEOTIDE SEQUENCE [LARGE SCALE GENOMIC DNA]</scope>
    <source>
        <strain evidence="8">cv. AL8/78</strain>
    </source>
</reference>
<dbReference type="AlphaFoldDB" id="A0A453D8R9"/>